<feature type="domain" description="DUF4789" evidence="2">
    <location>
        <begin position="52"/>
        <end position="137"/>
    </location>
</feature>
<dbReference type="AlphaFoldDB" id="A0A6J2JWS1"/>
<dbReference type="GeneID" id="114244878"/>
<organism evidence="3 4">
    <name type="scientific">Bombyx mandarina</name>
    <name type="common">Wild silk moth</name>
    <name type="synonym">Wild silkworm</name>
    <dbReference type="NCBI Taxonomy" id="7092"/>
    <lineage>
        <taxon>Eukaryota</taxon>
        <taxon>Metazoa</taxon>
        <taxon>Ecdysozoa</taxon>
        <taxon>Arthropoda</taxon>
        <taxon>Hexapoda</taxon>
        <taxon>Insecta</taxon>
        <taxon>Pterygota</taxon>
        <taxon>Neoptera</taxon>
        <taxon>Endopterygota</taxon>
        <taxon>Lepidoptera</taxon>
        <taxon>Glossata</taxon>
        <taxon>Ditrysia</taxon>
        <taxon>Bombycoidea</taxon>
        <taxon>Bombycidae</taxon>
        <taxon>Bombycinae</taxon>
        <taxon>Bombyx</taxon>
    </lineage>
</organism>
<dbReference type="Pfam" id="PF16033">
    <property type="entry name" value="DUF4789"/>
    <property type="match status" value="1"/>
</dbReference>
<feature type="signal peptide" evidence="1">
    <location>
        <begin position="1"/>
        <end position="19"/>
    </location>
</feature>
<dbReference type="KEGG" id="bman:114244878"/>
<gene>
    <name evidence="4" type="primary">LOC114244878</name>
</gene>
<proteinExistence type="predicted"/>
<dbReference type="RefSeq" id="XP_028032619.1">
    <property type="nucleotide sequence ID" value="XM_028176818.1"/>
</dbReference>
<evidence type="ECO:0000313" key="4">
    <source>
        <dbReference type="RefSeq" id="XP_028032619.1"/>
    </source>
</evidence>
<evidence type="ECO:0000259" key="2">
    <source>
        <dbReference type="Pfam" id="PF16033"/>
    </source>
</evidence>
<dbReference type="Proteomes" id="UP000504629">
    <property type="component" value="Unplaced"/>
</dbReference>
<dbReference type="PANTHER" id="PTHR21177:SF4">
    <property type="entry name" value="IP06524P"/>
    <property type="match status" value="1"/>
</dbReference>
<keyword evidence="3" id="KW-1185">Reference proteome</keyword>
<reference evidence="4" key="1">
    <citation type="submission" date="2025-08" db="UniProtKB">
        <authorList>
            <consortium name="RefSeq"/>
        </authorList>
    </citation>
    <scope>IDENTIFICATION</scope>
    <source>
        <tissue evidence="4">Silk gland</tissue>
    </source>
</reference>
<feature type="chain" id="PRO_5026771058" evidence="1">
    <location>
        <begin position="20"/>
        <end position="192"/>
    </location>
</feature>
<dbReference type="InterPro" id="IPR031993">
    <property type="entry name" value="DUF4789"/>
</dbReference>
<sequence length="192" mass="21154">MCYLNIIFLTCALLATSIAQNSSKDAIGFPEMEENPDLRNKENRQPVFIPARCPDNELFYPGDQKDDWICDCRPANLYHPGTDKCWPAFRQGPCEVGQYLVLPQNSVIPVCEQNPCNTDTLVQWNGNCEKLGSVAPCNHLYPISSSLGVNSTTLVVSCVTLSLETRFTEVIGALCPPGSRRSVNGKCVPTLL</sequence>
<dbReference type="OrthoDB" id="6338576at2759"/>
<keyword evidence="1" id="KW-0732">Signal</keyword>
<evidence type="ECO:0000256" key="1">
    <source>
        <dbReference type="SAM" id="SignalP"/>
    </source>
</evidence>
<name>A0A6J2JWS1_BOMMA</name>
<protein>
    <submittedName>
        <fullName evidence="4">Uncharacterized protein LOC114244878</fullName>
    </submittedName>
</protein>
<dbReference type="PANTHER" id="PTHR21177">
    <property type="entry name" value="IP06524P-RELATED"/>
    <property type="match status" value="1"/>
</dbReference>
<accession>A0A6J2JWS1</accession>
<evidence type="ECO:0000313" key="3">
    <source>
        <dbReference type="Proteomes" id="UP000504629"/>
    </source>
</evidence>